<organism evidence="1 2">
    <name type="scientific">Halalkalibacter kiskunsagensis</name>
    <dbReference type="NCBI Taxonomy" id="1548599"/>
    <lineage>
        <taxon>Bacteria</taxon>
        <taxon>Bacillati</taxon>
        <taxon>Bacillota</taxon>
        <taxon>Bacilli</taxon>
        <taxon>Bacillales</taxon>
        <taxon>Bacillaceae</taxon>
        <taxon>Halalkalibacter</taxon>
    </lineage>
</organism>
<protein>
    <submittedName>
        <fullName evidence="1">Uncharacterized protein</fullName>
    </submittedName>
</protein>
<reference evidence="1 2" key="1">
    <citation type="submission" date="2024-09" db="EMBL/GenBank/DDBJ databases">
        <authorList>
            <person name="Sun Q."/>
            <person name="Mori K."/>
        </authorList>
    </citation>
    <scope>NUCLEOTIDE SEQUENCE [LARGE SCALE GENOMIC DNA]</scope>
    <source>
        <strain evidence="1 2">NCAIM B.02610</strain>
    </source>
</reference>
<dbReference type="Proteomes" id="UP001589838">
    <property type="component" value="Unassembled WGS sequence"/>
</dbReference>
<sequence length="150" mass="17363">MKKSTGNMIISKPALRYVIRALPNKNFKIFWNHLDHYSILNIVDKESKQSSEATFTNGENLVFQSLESTNPKVISVFEKVLGLRLDNNQNKTYKTLYLEIDYHLLELHEYIEANDQVNIKETKAKLAFLTDKIKNLQSKKKPCDDSVSIN</sequence>
<name>A0ABV6KBJ8_9BACI</name>
<evidence type="ECO:0000313" key="2">
    <source>
        <dbReference type="Proteomes" id="UP001589838"/>
    </source>
</evidence>
<proteinExistence type="predicted"/>
<keyword evidence="2" id="KW-1185">Reference proteome</keyword>
<gene>
    <name evidence="1" type="ORF">ACFFHM_07765</name>
</gene>
<accession>A0ABV6KBJ8</accession>
<comment type="caution">
    <text evidence="1">The sequence shown here is derived from an EMBL/GenBank/DDBJ whole genome shotgun (WGS) entry which is preliminary data.</text>
</comment>
<evidence type="ECO:0000313" key="1">
    <source>
        <dbReference type="EMBL" id="MFC0470420.1"/>
    </source>
</evidence>
<dbReference type="RefSeq" id="WP_335960217.1">
    <property type="nucleotide sequence ID" value="NZ_JAXBLX010000009.1"/>
</dbReference>
<dbReference type="EMBL" id="JBHLUX010000020">
    <property type="protein sequence ID" value="MFC0470420.1"/>
    <property type="molecule type" value="Genomic_DNA"/>
</dbReference>